<sequence>MKFRFYFLGGDITSTQIDNESVRKKNPDVITVHVQDEGKGAQCDFSCDRELLVQEMGYFKDYLIQNGKFIQEVEILVHCDIKVFDWLMRYVKRRSDPKNYEECWLSVSNVLALLISSDFLKMDGLSQKCLIYFCEHINAIIASPCSLSCLNDDLIRRIVDHLTIADLEKIKDRKDKIKSKLFFRKIEQLFDPKYTSPESPENASRLFQCLVCERILTQHTAMHAPCLPWRRMVSRSGNLVPVHQPYVAFLDPFTRPGTSIRRSSSCFGSPVAHWEQSHTDEVVLLRPTVQQRTPSSMSISLPSRMPSTPNLNSGPQSPCSMSIIIFILRTSVLADKFMPFSATELLTQWYRELGNWRLVFWRLWSTINLLNCTRCQRKFPIIEYGDGCFYHSEKPILFEKNSVGTSASANLGVTPTTQSPAVPASPKSCKAWQRSKEETSKGQDKVMHREDKQNTHNLYNPVELVYPCCGFRQYRFDPFEIPSVMDSPGCHRNHHVFQENAEDLVTRFTVNHRDLIGSWAPRRSFNPNKFGCHRNHHVFQENAEDLVTRFTVNHRDLIGSWAPRRSFNPNNAPGLLAVGGYPLPKLDAEHLRLQEDLLRRMPVGLMLACLNQLERESDKKASINQCPTEIPYLGSQPHPVFYEVPGGCIVHPASTTGEPSAEHGSHPWLCPNGIISFTMHDRVWDSMKCYRSNQDSQRQDDLRRMQRFAEFLRNQRMTNGQSIDRSNSRQVRQFPGGIYSRLEAQWRTSTGNVGPVKITSAQVVK</sequence>
<evidence type="ECO:0000256" key="1">
    <source>
        <dbReference type="SAM" id="MobiDB-lite"/>
    </source>
</evidence>
<gene>
    <name evidence="3" type="ORF">FBUS_00487</name>
</gene>
<name>A0A8E0VNK8_9TREM</name>
<keyword evidence="4" id="KW-1185">Reference proteome</keyword>
<dbReference type="InterPro" id="IPR011333">
    <property type="entry name" value="SKP1/BTB/POZ_sf"/>
</dbReference>
<dbReference type="Gene3D" id="3.30.710.10">
    <property type="entry name" value="Potassium Channel Kv1.1, Chain A"/>
    <property type="match status" value="1"/>
</dbReference>
<proteinExistence type="predicted"/>
<accession>A0A8E0VNK8</accession>
<dbReference type="Proteomes" id="UP000728185">
    <property type="component" value="Unassembled WGS sequence"/>
</dbReference>
<feature type="domain" description="SANT and BTB" evidence="2">
    <location>
        <begin position="31"/>
        <end position="130"/>
    </location>
</feature>
<comment type="caution">
    <text evidence="3">The sequence shown here is derived from an EMBL/GenBank/DDBJ whole genome shotgun (WGS) entry which is preliminary data.</text>
</comment>
<dbReference type="PANTHER" id="PTHR20946">
    <property type="entry name" value="SANT AND BTB DOMAIN REGULATOR OF CLASS SWITCH RECOMBINATION"/>
    <property type="match status" value="1"/>
</dbReference>
<feature type="region of interest" description="Disordered" evidence="1">
    <location>
        <begin position="295"/>
        <end position="315"/>
    </location>
</feature>
<evidence type="ECO:0000313" key="3">
    <source>
        <dbReference type="EMBL" id="KAA0198768.1"/>
    </source>
</evidence>
<feature type="region of interest" description="Disordered" evidence="1">
    <location>
        <begin position="414"/>
        <end position="449"/>
    </location>
</feature>
<protein>
    <recommendedName>
        <fullName evidence="2">SANT and BTB domain-containing protein</fullName>
    </recommendedName>
</protein>
<evidence type="ECO:0000313" key="4">
    <source>
        <dbReference type="Proteomes" id="UP000728185"/>
    </source>
</evidence>
<evidence type="ECO:0000259" key="2">
    <source>
        <dbReference type="Pfam" id="PF11822"/>
    </source>
</evidence>
<dbReference type="CDD" id="cd14733">
    <property type="entry name" value="BACK"/>
    <property type="match status" value="1"/>
</dbReference>
<dbReference type="PANTHER" id="PTHR20946:SF0">
    <property type="entry name" value="SANT AND BTB DOMAIN REGULATOR OF CLASS SWITCH RECOMBINATION"/>
    <property type="match status" value="1"/>
</dbReference>
<feature type="compositionally biased region" description="Basic and acidic residues" evidence="1">
    <location>
        <begin position="434"/>
        <end position="449"/>
    </location>
</feature>
<dbReference type="Pfam" id="PF11822">
    <property type="entry name" value="BTB_SANBR"/>
    <property type="match status" value="1"/>
</dbReference>
<dbReference type="AlphaFoldDB" id="A0A8E0VNK8"/>
<organism evidence="3 4">
    <name type="scientific">Fasciolopsis buskii</name>
    <dbReference type="NCBI Taxonomy" id="27845"/>
    <lineage>
        <taxon>Eukaryota</taxon>
        <taxon>Metazoa</taxon>
        <taxon>Spiralia</taxon>
        <taxon>Lophotrochozoa</taxon>
        <taxon>Platyhelminthes</taxon>
        <taxon>Trematoda</taxon>
        <taxon>Digenea</taxon>
        <taxon>Plagiorchiida</taxon>
        <taxon>Echinostomata</taxon>
        <taxon>Echinostomatoidea</taxon>
        <taxon>Fasciolidae</taxon>
        <taxon>Fasciolopsis</taxon>
    </lineage>
</organism>
<dbReference type="EMBL" id="LUCM01001514">
    <property type="protein sequence ID" value="KAA0198768.1"/>
    <property type="molecule type" value="Genomic_DNA"/>
</dbReference>
<dbReference type="InterPro" id="IPR045902">
    <property type="entry name" value="SANBR-like"/>
</dbReference>
<dbReference type="OrthoDB" id="550012at2759"/>
<reference evidence="3" key="1">
    <citation type="submission" date="2019-05" db="EMBL/GenBank/DDBJ databases">
        <title>Annotation for the trematode Fasciolopsis buski.</title>
        <authorList>
            <person name="Choi Y.-J."/>
        </authorList>
    </citation>
    <scope>NUCLEOTIDE SEQUENCE</scope>
    <source>
        <strain evidence="3">HT</strain>
        <tissue evidence="3">Whole worm</tissue>
    </source>
</reference>
<dbReference type="InterPro" id="IPR021777">
    <property type="entry name" value="SANBR_BTB"/>
</dbReference>